<keyword evidence="4" id="KW-1185">Reference proteome</keyword>
<name>A0A5C8GM45_9BACT</name>
<gene>
    <name evidence="3" type="ORF">ETF27_01110</name>
</gene>
<evidence type="ECO:0000256" key="1">
    <source>
        <dbReference type="ARBA" id="ARBA00023237"/>
    </source>
</evidence>
<dbReference type="InterPro" id="IPR005653">
    <property type="entry name" value="OstA-like_N"/>
</dbReference>
<dbReference type="PANTHER" id="PTHR30189">
    <property type="entry name" value="LPS-ASSEMBLY PROTEIN"/>
    <property type="match status" value="1"/>
</dbReference>
<accession>A0A5C8GM45</accession>
<dbReference type="Gene3D" id="2.60.450.10">
    <property type="entry name" value="Lipopolysaccharide (LPS) transport protein A like domain"/>
    <property type="match status" value="2"/>
</dbReference>
<dbReference type="EMBL" id="SDIK01000009">
    <property type="protein sequence ID" value="TXJ63218.1"/>
    <property type="molecule type" value="Genomic_DNA"/>
</dbReference>
<protein>
    <recommendedName>
        <fullName evidence="2">Organic solvent tolerance-like N-terminal domain-containing protein</fullName>
    </recommendedName>
</protein>
<dbReference type="PANTHER" id="PTHR30189:SF1">
    <property type="entry name" value="LPS-ASSEMBLY PROTEIN LPTD"/>
    <property type="match status" value="1"/>
</dbReference>
<proteinExistence type="predicted"/>
<evidence type="ECO:0000259" key="2">
    <source>
        <dbReference type="Pfam" id="PF13100"/>
    </source>
</evidence>
<dbReference type="Proteomes" id="UP000321612">
    <property type="component" value="Unassembled WGS sequence"/>
</dbReference>
<reference evidence="4" key="1">
    <citation type="submission" date="2019-05" db="EMBL/GenBank/DDBJ databases">
        <title>Prevotella brunnea sp. nov., isolated from a wound of a patient.</title>
        <authorList>
            <person name="Buhl M."/>
        </authorList>
    </citation>
    <scope>NUCLEOTIDE SEQUENCE [LARGE SCALE GENOMIC DNA]</scope>
    <source>
        <strain evidence="4">A2672</strain>
    </source>
</reference>
<evidence type="ECO:0000313" key="3">
    <source>
        <dbReference type="EMBL" id="TXJ63218.1"/>
    </source>
</evidence>
<sequence length="645" mass="73099">MTPKIKMKTEQCGHRILTIVILCLFGLSVSLAVSAQAKNKKKGDKVYIDHADNLRMNQYELPNVQIAKGNVKFRYKDMTLLCDSAFLNERENTFQAFGHVDLKRKDGTHLNCSRAYYEGFSQMMRARGKVHLRKGNRSLRCDSLDYDMASNVGNYFGGRGTLVFNGNTVVADKGDYNTETHDANFYDNVVIFTPKYKISTPTAHGNTETGLMHVVGKSVIRTRKGEVINTNDGTYNSITDHMELQGFSTIKSRERDVQGDNIIYNSTTGEAEGHGNVKIVDKVNKRIMTGNDITYNSRKGYTEGFGNVKIIDNKENRTIIGDHVIYNSQTGHSEGHGNVKIVDRAKMRTIVGDNLIYNSKSDEGEGNGNVYYLDEKRKHAFQGDYVHYTDSAAIAYGGTPGPVAKEFSKGDTLFVHADTISMKGFNMNTPEMYRELYGVNNVRAFRTDIQAICGFLIANSRDSCMTMYQSPIVWTGNRQMLGDSIKVFMNDSTIRKAYLLGNASSIEEMEDKIHYNQVYSKRMNAYFEGGNVRWGEAIGNVLTVFFPIDDKDSTLMALNYLETDTLRAYMRPDRKLEKIWTNKFNATAYPMTQIPPDKLKLRYFKWYIDMRPRDKFDIFRRVGREGDADIAPKPVAAPPRQTILN</sequence>
<keyword evidence="1" id="KW-0998">Cell outer membrane</keyword>
<dbReference type="AlphaFoldDB" id="A0A5C8GM45"/>
<dbReference type="InterPro" id="IPR050218">
    <property type="entry name" value="LptD"/>
</dbReference>
<feature type="domain" description="Organic solvent tolerance-like N-terminal" evidence="2">
    <location>
        <begin position="44"/>
        <end position="200"/>
    </location>
</feature>
<dbReference type="OrthoDB" id="9805931at2"/>
<comment type="caution">
    <text evidence="3">The sequence shown here is derived from an EMBL/GenBank/DDBJ whole genome shotgun (WGS) entry which is preliminary data.</text>
</comment>
<keyword evidence="1" id="KW-0472">Membrane</keyword>
<dbReference type="Pfam" id="PF13100">
    <property type="entry name" value="OstA_2"/>
    <property type="match status" value="1"/>
</dbReference>
<dbReference type="GO" id="GO:0009279">
    <property type="term" value="C:cell outer membrane"/>
    <property type="evidence" value="ECO:0007669"/>
    <property type="project" value="TreeGrafter"/>
</dbReference>
<organism evidence="3 4">
    <name type="scientific">Prevotella brunnea</name>
    <dbReference type="NCBI Taxonomy" id="2508867"/>
    <lineage>
        <taxon>Bacteria</taxon>
        <taxon>Pseudomonadati</taxon>
        <taxon>Bacteroidota</taxon>
        <taxon>Bacteroidia</taxon>
        <taxon>Bacteroidales</taxon>
        <taxon>Prevotellaceae</taxon>
        <taxon>Prevotella</taxon>
    </lineage>
</organism>
<dbReference type="GO" id="GO:1990351">
    <property type="term" value="C:transporter complex"/>
    <property type="evidence" value="ECO:0007669"/>
    <property type="project" value="TreeGrafter"/>
</dbReference>
<evidence type="ECO:0000313" key="4">
    <source>
        <dbReference type="Proteomes" id="UP000321612"/>
    </source>
</evidence>